<dbReference type="RefSeq" id="WP_130139649.1">
    <property type="nucleotide sequence ID" value="NZ_SGIT01000001.1"/>
</dbReference>
<reference evidence="2 3" key="1">
    <citation type="submission" date="2019-02" db="EMBL/GenBank/DDBJ databases">
        <authorList>
            <person name="Li Y."/>
        </authorList>
    </citation>
    <scope>NUCLEOTIDE SEQUENCE [LARGE SCALE GENOMIC DNA]</scope>
    <source>
        <strain evidence="2 3">30C10-4-7</strain>
    </source>
</reference>
<evidence type="ECO:0000313" key="2">
    <source>
        <dbReference type="EMBL" id="RZF61420.1"/>
    </source>
</evidence>
<comment type="caution">
    <text evidence="2">The sequence shown here is derived from an EMBL/GenBank/DDBJ whole genome shotgun (WGS) entry which is preliminary data.</text>
</comment>
<dbReference type="OrthoDB" id="9814103at2"/>
<dbReference type="SUPFAM" id="SSF109854">
    <property type="entry name" value="DinB/YfiT-like putative metalloenzymes"/>
    <property type="match status" value="1"/>
</dbReference>
<evidence type="ECO:0000313" key="3">
    <source>
        <dbReference type="Proteomes" id="UP000292855"/>
    </source>
</evidence>
<dbReference type="EMBL" id="SGIT01000001">
    <property type="protein sequence ID" value="RZF61420.1"/>
    <property type="molecule type" value="Genomic_DNA"/>
</dbReference>
<gene>
    <name evidence="2" type="ORF">EWE74_00830</name>
</gene>
<accession>A0A4Q6XMM6</accession>
<feature type="domain" description="DinB-like" evidence="1">
    <location>
        <begin position="26"/>
        <end position="148"/>
    </location>
</feature>
<dbReference type="Proteomes" id="UP000292855">
    <property type="component" value="Unassembled WGS sequence"/>
</dbReference>
<dbReference type="Gene3D" id="1.20.120.450">
    <property type="entry name" value="dinb family like domain"/>
    <property type="match status" value="1"/>
</dbReference>
<protein>
    <submittedName>
        <fullName evidence="2">DinB family protein</fullName>
    </submittedName>
</protein>
<evidence type="ECO:0000259" key="1">
    <source>
        <dbReference type="Pfam" id="PF12867"/>
    </source>
</evidence>
<proteinExistence type="predicted"/>
<dbReference type="AlphaFoldDB" id="A0A4Q6XMM6"/>
<organism evidence="2 3">
    <name type="scientific">Sphingobacterium corticibacterium</name>
    <dbReference type="NCBI Taxonomy" id="2484746"/>
    <lineage>
        <taxon>Bacteria</taxon>
        <taxon>Pseudomonadati</taxon>
        <taxon>Bacteroidota</taxon>
        <taxon>Sphingobacteriia</taxon>
        <taxon>Sphingobacteriales</taxon>
        <taxon>Sphingobacteriaceae</taxon>
        <taxon>Sphingobacterium</taxon>
    </lineage>
</organism>
<dbReference type="Pfam" id="PF12867">
    <property type="entry name" value="DinB_2"/>
    <property type="match status" value="1"/>
</dbReference>
<dbReference type="InterPro" id="IPR024775">
    <property type="entry name" value="DinB-like"/>
</dbReference>
<dbReference type="InterPro" id="IPR034660">
    <property type="entry name" value="DinB/YfiT-like"/>
</dbReference>
<keyword evidence="3" id="KW-1185">Reference proteome</keyword>
<sequence>MSYIMIQNIILQLQDLQGQENWLDENFEKKIGSVAEDKVFKRPLPELHSVAELISHVLIWRLETIRKLKNLDAKLTINSPENWRTNDELMKVGWQNLKNDFFQSLYTLTEILEENDDTFLDQRYRNNESFKYLIEGLIHHDLYHLGQLGITIKFLRLEK</sequence>
<name>A0A4Q6XMM6_9SPHI</name>